<dbReference type="Proteomes" id="UP000242763">
    <property type="component" value="Unassembled WGS sequence"/>
</dbReference>
<protein>
    <submittedName>
        <fullName evidence="1">Uncharacterized protein</fullName>
    </submittedName>
</protein>
<keyword evidence="2" id="KW-1185">Reference proteome</keyword>
<gene>
    <name evidence="1" type="ORF">SAMN03080618_01426</name>
</gene>
<accession>A0A1I3L8J3</accession>
<dbReference type="AlphaFoldDB" id="A0A1I3L8J3"/>
<dbReference type="OrthoDB" id="9909379at2"/>
<name>A0A1I3L8J3_9HYPH</name>
<dbReference type="RefSeq" id="WP_091520285.1">
    <property type="nucleotide sequence ID" value="NZ_FORF01000006.1"/>
</dbReference>
<reference evidence="2" key="1">
    <citation type="submission" date="2016-10" db="EMBL/GenBank/DDBJ databases">
        <authorList>
            <person name="Varghese N."/>
            <person name="Submissions S."/>
        </authorList>
    </citation>
    <scope>NUCLEOTIDE SEQUENCE [LARGE SCALE GENOMIC DNA]</scope>
    <source>
        <strain evidence="2">DSM 21857</strain>
    </source>
</reference>
<dbReference type="EMBL" id="FORF01000006">
    <property type="protein sequence ID" value="SFI81073.1"/>
    <property type="molecule type" value="Genomic_DNA"/>
</dbReference>
<sequence>MSIGYMRGPRICVSITEDGKAFRRSLMYGEDTICDLSPVDLIELIMQATSSLRYDVPKVRDN</sequence>
<evidence type="ECO:0000313" key="1">
    <source>
        <dbReference type="EMBL" id="SFI81073.1"/>
    </source>
</evidence>
<dbReference type="STRING" id="1121003.SAMN03080618_01426"/>
<organism evidence="1 2">
    <name type="scientific">Aquamicrobium aerolatum DSM 21857</name>
    <dbReference type="NCBI Taxonomy" id="1121003"/>
    <lineage>
        <taxon>Bacteria</taxon>
        <taxon>Pseudomonadati</taxon>
        <taxon>Pseudomonadota</taxon>
        <taxon>Alphaproteobacteria</taxon>
        <taxon>Hyphomicrobiales</taxon>
        <taxon>Phyllobacteriaceae</taxon>
        <taxon>Aerobium</taxon>
    </lineage>
</organism>
<evidence type="ECO:0000313" key="2">
    <source>
        <dbReference type="Proteomes" id="UP000242763"/>
    </source>
</evidence>
<proteinExistence type="predicted"/>